<feature type="transmembrane region" description="Helical" evidence="1">
    <location>
        <begin position="20"/>
        <end position="37"/>
    </location>
</feature>
<dbReference type="AlphaFoldDB" id="A0A420VSA0"/>
<keyword evidence="3" id="KW-1185">Reference proteome</keyword>
<keyword evidence="1" id="KW-1133">Transmembrane helix</keyword>
<evidence type="ECO:0000256" key="1">
    <source>
        <dbReference type="SAM" id="Phobius"/>
    </source>
</evidence>
<organism evidence="2 3">
    <name type="scientific">Sphingobacterium puteale</name>
    <dbReference type="NCBI Taxonomy" id="2420510"/>
    <lineage>
        <taxon>Bacteria</taxon>
        <taxon>Pseudomonadati</taxon>
        <taxon>Bacteroidota</taxon>
        <taxon>Sphingobacteriia</taxon>
        <taxon>Sphingobacteriales</taxon>
        <taxon>Sphingobacteriaceae</taxon>
        <taxon>Sphingobacterium</taxon>
    </lineage>
</organism>
<dbReference type="EMBL" id="RBWS01000022">
    <property type="protein sequence ID" value="RKO69210.1"/>
    <property type="molecule type" value="Genomic_DNA"/>
</dbReference>
<reference evidence="2 3" key="1">
    <citation type="submission" date="2018-10" db="EMBL/GenBank/DDBJ databases">
        <title>Sphingobacterium sp. M05W1-28.</title>
        <authorList>
            <person name="Cai H."/>
        </authorList>
    </citation>
    <scope>NUCLEOTIDE SEQUENCE [LARGE SCALE GENOMIC DNA]</scope>
    <source>
        <strain evidence="2 3">M05W1-28</strain>
    </source>
</reference>
<dbReference type="Proteomes" id="UP000282423">
    <property type="component" value="Unassembled WGS sequence"/>
</dbReference>
<accession>A0A420VSA0</accession>
<evidence type="ECO:0000313" key="3">
    <source>
        <dbReference type="Proteomes" id="UP000282423"/>
    </source>
</evidence>
<comment type="caution">
    <text evidence="2">The sequence shown here is derived from an EMBL/GenBank/DDBJ whole genome shotgun (WGS) entry which is preliminary data.</text>
</comment>
<proteinExistence type="predicted"/>
<protein>
    <submittedName>
        <fullName evidence="2">Uncharacterized protein</fullName>
    </submittedName>
</protein>
<name>A0A420VSA0_9SPHI</name>
<evidence type="ECO:0000313" key="2">
    <source>
        <dbReference type="EMBL" id="RKO69210.1"/>
    </source>
</evidence>
<keyword evidence="1" id="KW-0472">Membrane</keyword>
<keyword evidence="1" id="KW-0812">Transmembrane</keyword>
<gene>
    <name evidence="2" type="ORF">D7322_23555</name>
</gene>
<sequence>MGQSDQSETIKRSTMNLFKYLIISFLFTLSSCSTYYINFPDRTTFEETILDTLNFKNFSCYSREEFYTYPEQDTATKIGIHYLFIEKTSDTLKRVLNLVPIKPYRQRLGAPQYASNYTNQPDSIVNLSNYIIYQMGYLHRDKIIFTNQRKKRNIVPTLYIKQSDNRLEIDKVYYPNKDTYKISEFIKEGIIYHKINPTIKVRLNPDNNCGIMDWGVADMFYITKEGIIFKFQQEICDKKHYFSFKKYQD</sequence>